<dbReference type="RefSeq" id="XP_004186046.1">
    <property type="nucleotide sequence ID" value="XM_004185998.1"/>
</dbReference>
<dbReference type="Gene3D" id="3.80.10.10">
    <property type="entry name" value="Ribonuclease Inhibitor"/>
    <property type="match status" value="1"/>
</dbReference>
<evidence type="ECO:0000313" key="1">
    <source>
        <dbReference type="EMBL" id="ELP86700.1"/>
    </source>
</evidence>
<name>A0A0A1TYU7_ENTIV</name>
<dbReference type="Proteomes" id="UP000014680">
    <property type="component" value="Unassembled WGS sequence"/>
</dbReference>
<reference evidence="1 2" key="1">
    <citation type="submission" date="2012-10" db="EMBL/GenBank/DDBJ databases">
        <authorList>
            <person name="Zafar N."/>
            <person name="Inman J."/>
            <person name="Hall N."/>
            <person name="Lorenzi H."/>
            <person name="Caler E."/>
        </authorList>
    </citation>
    <scope>NUCLEOTIDE SEQUENCE [LARGE SCALE GENOMIC DNA]</scope>
    <source>
        <strain evidence="1 2">IP1</strain>
    </source>
</reference>
<evidence type="ECO:0000313" key="2">
    <source>
        <dbReference type="Proteomes" id="UP000014680"/>
    </source>
</evidence>
<organism evidence="1 2">
    <name type="scientific">Entamoeba invadens IP1</name>
    <dbReference type="NCBI Taxonomy" id="370355"/>
    <lineage>
        <taxon>Eukaryota</taxon>
        <taxon>Amoebozoa</taxon>
        <taxon>Evosea</taxon>
        <taxon>Archamoebae</taxon>
        <taxon>Mastigamoebida</taxon>
        <taxon>Entamoebidae</taxon>
        <taxon>Entamoeba</taxon>
    </lineage>
</organism>
<dbReference type="EMBL" id="KB206936">
    <property type="protein sequence ID" value="ELP86700.1"/>
    <property type="molecule type" value="Genomic_DNA"/>
</dbReference>
<dbReference type="AlphaFoldDB" id="A0A0A1TYU7"/>
<keyword evidence="2" id="KW-1185">Reference proteome</keyword>
<protein>
    <submittedName>
        <fullName evidence="1">Leucine rich repeat containing protein BspA family protein</fullName>
    </submittedName>
</protein>
<proteinExistence type="predicted"/>
<dbReference type="SUPFAM" id="SSF52058">
    <property type="entry name" value="L domain-like"/>
    <property type="match status" value="1"/>
</dbReference>
<accession>A0A0A1TYU7</accession>
<dbReference type="InterPro" id="IPR032675">
    <property type="entry name" value="LRR_dom_sf"/>
</dbReference>
<dbReference type="VEuPathDB" id="AmoebaDB:EIN_305660"/>
<dbReference type="OrthoDB" id="25233at2759"/>
<sequence>MPPQLDVFSFQIVAKYFYLYEDYVNAVQINKKFLNILDRFRYNPISVSTLKLFPYIETQHLYTEKDTLIPFVKRYVVWFTVSLTDSYSLFTDLEVVYKHVKIDNEDFFTNSISDINEIPKSVNIYSLSLLNNFTEITEFSVPLHVTKLKTSVFDNNTNLNCTELEHLTFSKSLFIIPNGCCDGCHVLSDVVLPENLLEICSRAFRQNYNLDVDIPKSVTKIEQDAFYECLGNIYLDVGPECKIEKDSPWDIDVLFGTYDYNKECNHVIFAEDLHIEVTSLLSKKKSTL</sequence>
<dbReference type="InterPro" id="IPR026906">
    <property type="entry name" value="LRR_5"/>
</dbReference>
<dbReference type="KEGG" id="eiv:EIN_305660"/>
<dbReference type="GeneID" id="14885692"/>
<dbReference type="Pfam" id="PF13306">
    <property type="entry name" value="LRR_5"/>
    <property type="match status" value="2"/>
</dbReference>
<feature type="non-terminal residue" evidence="1">
    <location>
        <position position="288"/>
    </location>
</feature>
<gene>
    <name evidence="1" type="ORF">EIN_305660</name>
</gene>
<feature type="non-terminal residue" evidence="1">
    <location>
        <position position="1"/>
    </location>
</feature>